<keyword evidence="3 7" id="KW-0812">Transmembrane</keyword>
<dbReference type="EMBL" id="JBHRXE010000039">
    <property type="protein sequence ID" value="MFC3570596.1"/>
    <property type="molecule type" value="Genomic_DNA"/>
</dbReference>
<dbReference type="PANTHER" id="PTHR22911">
    <property type="entry name" value="ACYL-MALONYL CONDENSING ENZYME-RELATED"/>
    <property type="match status" value="1"/>
</dbReference>
<evidence type="ECO:0000256" key="4">
    <source>
        <dbReference type="ARBA" id="ARBA00022989"/>
    </source>
</evidence>
<evidence type="ECO:0000256" key="2">
    <source>
        <dbReference type="ARBA" id="ARBA00009853"/>
    </source>
</evidence>
<feature type="transmembrane region" description="Helical" evidence="7">
    <location>
        <begin position="289"/>
        <end position="306"/>
    </location>
</feature>
<evidence type="ECO:0000256" key="5">
    <source>
        <dbReference type="ARBA" id="ARBA00023136"/>
    </source>
</evidence>
<feature type="transmembrane region" description="Helical" evidence="7">
    <location>
        <begin position="175"/>
        <end position="192"/>
    </location>
</feature>
<feature type="transmembrane region" description="Helical" evidence="7">
    <location>
        <begin position="266"/>
        <end position="283"/>
    </location>
</feature>
<dbReference type="Pfam" id="PF00892">
    <property type="entry name" value="EamA"/>
    <property type="match status" value="1"/>
</dbReference>
<dbReference type="InterPro" id="IPR037185">
    <property type="entry name" value="EmrE-like"/>
</dbReference>
<dbReference type="InterPro" id="IPR000620">
    <property type="entry name" value="EamA_dom"/>
</dbReference>
<feature type="region of interest" description="Disordered" evidence="6">
    <location>
        <begin position="1"/>
        <end position="23"/>
    </location>
</feature>
<feature type="transmembrane region" description="Helical" evidence="7">
    <location>
        <begin position="151"/>
        <end position="169"/>
    </location>
</feature>
<sequence>MLTPDLPSASAPDTALRPPVPDPGQGLADNLRGAALMTLSMAAFICNDTLMKAVTQTLPLYESVAIRGGMVLALMVLVAQRQGGLRLRVSRTDLGPLVLRTFADIASTVLYLLALRRMALADIAAIMQALPLAVTLAAALFFRERLGWRRLMAIGIGFLGVLLILRPGTGAFDRWSAVALASMLLIVVRDMATRTFSTRLGSSSIAFYAALAVMLTGFVLGGAERWRMPSGAEFALLAGAALFLTVGYITAVATMRVGEISFVAPFRYSSLVWAIALGLAVFGDWPDRWTWAGSALVVGAGVYTILRERQLRGRGR</sequence>
<evidence type="ECO:0000256" key="1">
    <source>
        <dbReference type="ARBA" id="ARBA00004141"/>
    </source>
</evidence>
<evidence type="ECO:0000256" key="7">
    <source>
        <dbReference type="SAM" id="Phobius"/>
    </source>
</evidence>
<evidence type="ECO:0000256" key="6">
    <source>
        <dbReference type="SAM" id="MobiDB-lite"/>
    </source>
</evidence>
<comment type="similarity">
    <text evidence="2">Belongs to the drug/metabolite transporter (DMT) superfamily. 10 TMS drug/metabolite exporter (DME) (TC 2.A.7.3) family.</text>
</comment>
<dbReference type="RefSeq" id="WP_379031645.1">
    <property type="nucleotide sequence ID" value="NZ_JBHRXE010000039.1"/>
</dbReference>
<keyword evidence="10" id="KW-1185">Reference proteome</keyword>
<evidence type="ECO:0000313" key="9">
    <source>
        <dbReference type="EMBL" id="MFC3570596.1"/>
    </source>
</evidence>
<reference evidence="10" key="1">
    <citation type="journal article" date="2019" name="Int. J. Syst. Evol. Microbiol.">
        <title>The Global Catalogue of Microorganisms (GCM) 10K type strain sequencing project: providing services to taxonomists for standard genome sequencing and annotation.</title>
        <authorList>
            <consortium name="The Broad Institute Genomics Platform"/>
            <consortium name="The Broad Institute Genome Sequencing Center for Infectious Disease"/>
            <person name="Wu L."/>
            <person name="Ma J."/>
        </authorList>
    </citation>
    <scope>NUCLEOTIDE SEQUENCE [LARGE SCALE GENOMIC DNA]</scope>
    <source>
        <strain evidence="10">VKM B-3226</strain>
    </source>
</reference>
<dbReference type="SUPFAM" id="SSF103481">
    <property type="entry name" value="Multidrug resistance efflux transporter EmrE"/>
    <property type="match status" value="2"/>
</dbReference>
<evidence type="ECO:0000256" key="3">
    <source>
        <dbReference type="ARBA" id="ARBA00022692"/>
    </source>
</evidence>
<dbReference type="Gene3D" id="1.10.3730.20">
    <property type="match status" value="1"/>
</dbReference>
<keyword evidence="4 7" id="KW-1133">Transmembrane helix</keyword>
<dbReference type="PANTHER" id="PTHR22911:SF6">
    <property type="entry name" value="SOLUTE CARRIER FAMILY 35 MEMBER G1"/>
    <property type="match status" value="1"/>
</dbReference>
<name>A0ABV7S2Z0_9RHOB</name>
<feature type="transmembrane region" description="Helical" evidence="7">
    <location>
        <begin position="204"/>
        <end position="222"/>
    </location>
</feature>
<accession>A0ABV7S2Z0</accession>
<feature type="transmembrane region" description="Helical" evidence="7">
    <location>
        <begin position="234"/>
        <end position="254"/>
    </location>
</feature>
<organism evidence="9 10">
    <name type="scientific">Paracoccus simplex</name>
    <dbReference type="NCBI Taxonomy" id="2086346"/>
    <lineage>
        <taxon>Bacteria</taxon>
        <taxon>Pseudomonadati</taxon>
        <taxon>Pseudomonadota</taxon>
        <taxon>Alphaproteobacteria</taxon>
        <taxon>Rhodobacterales</taxon>
        <taxon>Paracoccaceae</taxon>
        <taxon>Paracoccus</taxon>
    </lineage>
</organism>
<feature type="domain" description="EamA" evidence="8">
    <location>
        <begin position="32"/>
        <end position="165"/>
    </location>
</feature>
<protein>
    <submittedName>
        <fullName evidence="9">DMT family transporter</fullName>
    </submittedName>
</protein>
<proteinExistence type="inferred from homology"/>
<feature type="transmembrane region" description="Helical" evidence="7">
    <location>
        <begin position="120"/>
        <end position="142"/>
    </location>
</feature>
<evidence type="ECO:0000259" key="8">
    <source>
        <dbReference type="Pfam" id="PF00892"/>
    </source>
</evidence>
<evidence type="ECO:0000313" key="10">
    <source>
        <dbReference type="Proteomes" id="UP001595596"/>
    </source>
</evidence>
<comment type="subcellular location">
    <subcellularLocation>
        <location evidence="1">Membrane</location>
        <topology evidence="1">Multi-pass membrane protein</topology>
    </subcellularLocation>
</comment>
<dbReference type="Proteomes" id="UP001595596">
    <property type="component" value="Unassembled WGS sequence"/>
</dbReference>
<gene>
    <name evidence="9" type="ORF">ACFOMP_14140</name>
</gene>
<keyword evidence="5 7" id="KW-0472">Membrane</keyword>
<comment type="caution">
    <text evidence="9">The sequence shown here is derived from an EMBL/GenBank/DDBJ whole genome shotgun (WGS) entry which is preliminary data.</text>
</comment>